<comment type="caution">
    <text evidence="2">The sequence shown here is derived from an EMBL/GenBank/DDBJ whole genome shotgun (WGS) entry which is preliminary data.</text>
</comment>
<dbReference type="EMBL" id="BGZK01001049">
    <property type="protein sequence ID" value="GBP69677.1"/>
    <property type="molecule type" value="Genomic_DNA"/>
</dbReference>
<protein>
    <submittedName>
        <fullName evidence="2">Uncharacterized protein</fullName>
    </submittedName>
</protein>
<name>A0A4C1Y566_EUMVA</name>
<proteinExistence type="predicted"/>
<gene>
    <name evidence="2" type="ORF">EVAR_49763_1</name>
</gene>
<feature type="compositionally biased region" description="Basic and acidic residues" evidence="1">
    <location>
        <begin position="161"/>
        <end position="170"/>
    </location>
</feature>
<reference evidence="2 3" key="1">
    <citation type="journal article" date="2019" name="Commun. Biol.">
        <title>The bagworm genome reveals a unique fibroin gene that provides high tensile strength.</title>
        <authorList>
            <person name="Kono N."/>
            <person name="Nakamura H."/>
            <person name="Ohtoshi R."/>
            <person name="Tomita M."/>
            <person name="Numata K."/>
            <person name="Arakawa K."/>
        </authorList>
    </citation>
    <scope>NUCLEOTIDE SEQUENCE [LARGE SCALE GENOMIC DNA]</scope>
</reference>
<evidence type="ECO:0000313" key="2">
    <source>
        <dbReference type="EMBL" id="GBP69677.1"/>
    </source>
</evidence>
<feature type="region of interest" description="Disordered" evidence="1">
    <location>
        <begin position="1"/>
        <end position="30"/>
    </location>
</feature>
<accession>A0A4C1Y566</accession>
<dbReference type="AlphaFoldDB" id="A0A4C1Y566"/>
<sequence length="193" mass="21197">MVRQDKRKSDADGRRGPAGGAGDESNGIFQGRDGAARGMLMTLTRLGAIVSSGPYLGCRRSRACCARGPIIVGGRETQGIRRALSFGDSSLRYRALHFQSDSQPQPNLRRCHVKKFRTPENEQRVFSDGARGRRPGGSRREMPPEGWTSSAKATSTSGRVPRADRESERKDIKLPAFLKLSLDDVDALLDDMH</sequence>
<feature type="compositionally biased region" description="Polar residues" evidence="1">
    <location>
        <begin position="147"/>
        <end position="158"/>
    </location>
</feature>
<dbReference type="Proteomes" id="UP000299102">
    <property type="component" value="Unassembled WGS sequence"/>
</dbReference>
<keyword evidence="3" id="KW-1185">Reference proteome</keyword>
<evidence type="ECO:0000256" key="1">
    <source>
        <dbReference type="SAM" id="MobiDB-lite"/>
    </source>
</evidence>
<evidence type="ECO:0000313" key="3">
    <source>
        <dbReference type="Proteomes" id="UP000299102"/>
    </source>
</evidence>
<feature type="region of interest" description="Disordered" evidence="1">
    <location>
        <begin position="120"/>
        <end position="170"/>
    </location>
</feature>
<organism evidence="2 3">
    <name type="scientific">Eumeta variegata</name>
    <name type="common">Bagworm moth</name>
    <name type="synonym">Eumeta japonica</name>
    <dbReference type="NCBI Taxonomy" id="151549"/>
    <lineage>
        <taxon>Eukaryota</taxon>
        <taxon>Metazoa</taxon>
        <taxon>Ecdysozoa</taxon>
        <taxon>Arthropoda</taxon>
        <taxon>Hexapoda</taxon>
        <taxon>Insecta</taxon>
        <taxon>Pterygota</taxon>
        <taxon>Neoptera</taxon>
        <taxon>Endopterygota</taxon>
        <taxon>Lepidoptera</taxon>
        <taxon>Glossata</taxon>
        <taxon>Ditrysia</taxon>
        <taxon>Tineoidea</taxon>
        <taxon>Psychidae</taxon>
        <taxon>Oiketicinae</taxon>
        <taxon>Eumeta</taxon>
    </lineage>
</organism>